<sequence length="501" mass="55466">MVQLENSGHLVSLLPGGPLFKVAYVTSFFLFDHRHSGKRIVEKMSSHKTFRIKRFLAKKQKQNRPIPQWIRMKTGNKIRSANTALIISRVLSLTLLRASSSCCALLPHRSGDEETAAVQLQEETLEEDEARPVNMGVCPDLQMFGGSCVIWSRRLEPPAASLGSVKETHFFSFFAIRLIACGHAHCASAVVVDVLVEVLRTAEAVLLVPGAQQLLHLQRGVLPQVLPRPLPVVVHGVHVGAESPDQQLDDRELALHAGDVQRGQAAAAPQVHIHRKARTLREPQQLQQDIVLSPLGQPMQHRVSADEVPPGQQLRVLGDEVQDGFVVPLYRQEHPGVLHGIHSPVRVLLYPTALLEARLRRSSFRYFLRRTGGTDSLSGAEPSVTSCCLCSLDLRGEAPGKTCMPYRDSRSTMEPCLGVRSGAAGSEPLQCIPPARVQLPGYFLLDYTLKISGRPCGKQANPDRAMQLRGIRSSDFPFERSLPFFTISRHHDGILRGEHRR</sequence>
<dbReference type="GO" id="GO:0003735">
    <property type="term" value="F:structural constituent of ribosome"/>
    <property type="evidence" value="ECO:0007669"/>
    <property type="project" value="InterPro"/>
</dbReference>
<proteinExistence type="inferred from homology"/>
<protein>
    <recommendedName>
        <fullName evidence="4">Large ribosomal subunit protein eL39</fullName>
    </recommendedName>
    <alternativeName>
        <fullName evidence="5">60S ribosomal protein L39</fullName>
    </alternativeName>
</protein>
<dbReference type="GO" id="GO:0022625">
    <property type="term" value="C:cytosolic large ribosomal subunit"/>
    <property type="evidence" value="ECO:0007669"/>
    <property type="project" value="TreeGrafter"/>
</dbReference>
<dbReference type="AlphaFoldDB" id="A0A315V5T7"/>
<dbReference type="InterPro" id="IPR023626">
    <property type="entry name" value="Ribosomal_eL39_dom_sf"/>
</dbReference>
<dbReference type="PANTHER" id="PTHR19970">
    <property type="entry name" value="RIBOSOMAL PROTEIN L39E"/>
    <property type="match status" value="1"/>
</dbReference>
<evidence type="ECO:0000256" key="5">
    <source>
        <dbReference type="ARBA" id="ARBA00035339"/>
    </source>
</evidence>
<evidence type="ECO:0000256" key="3">
    <source>
        <dbReference type="ARBA" id="ARBA00023274"/>
    </source>
</evidence>
<evidence type="ECO:0000313" key="6">
    <source>
        <dbReference type="EMBL" id="PWA18728.1"/>
    </source>
</evidence>
<gene>
    <name evidence="6" type="ORF">CCH79_00005707</name>
</gene>
<accession>A0A315V5T7</accession>
<dbReference type="Pfam" id="PF00832">
    <property type="entry name" value="Ribosomal_L39"/>
    <property type="match status" value="1"/>
</dbReference>
<evidence type="ECO:0000256" key="1">
    <source>
        <dbReference type="ARBA" id="ARBA00009339"/>
    </source>
</evidence>
<evidence type="ECO:0000313" key="7">
    <source>
        <dbReference type="Proteomes" id="UP000250572"/>
    </source>
</evidence>
<dbReference type="STRING" id="33528.ENSGAFP00000001179"/>
<keyword evidence="7" id="KW-1185">Reference proteome</keyword>
<dbReference type="Proteomes" id="UP000250572">
    <property type="component" value="Unassembled WGS sequence"/>
</dbReference>
<keyword evidence="2" id="KW-0689">Ribosomal protein</keyword>
<dbReference type="GO" id="GO:0006412">
    <property type="term" value="P:translation"/>
    <property type="evidence" value="ECO:0007669"/>
    <property type="project" value="InterPro"/>
</dbReference>
<evidence type="ECO:0000256" key="2">
    <source>
        <dbReference type="ARBA" id="ARBA00022980"/>
    </source>
</evidence>
<comment type="caution">
    <text evidence="6">The sequence shown here is derived from an EMBL/GenBank/DDBJ whole genome shotgun (WGS) entry which is preliminary data.</text>
</comment>
<dbReference type="Gene3D" id="1.10.1620.10">
    <property type="entry name" value="Ribosomal protein L39e"/>
    <property type="match status" value="1"/>
</dbReference>
<comment type="similarity">
    <text evidence="1">Belongs to the eukaryotic ribosomal protein eL39 family.</text>
</comment>
<dbReference type="FunFam" id="1.10.1620.10:FF:000001">
    <property type="entry name" value="60S ribosomal protein-like L39"/>
    <property type="match status" value="1"/>
</dbReference>
<reference evidence="6 7" key="1">
    <citation type="journal article" date="2018" name="G3 (Bethesda)">
        <title>A High-Quality Reference Genome for the Invasive Mosquitofish Gambusia affinis Using a Chicago Library.</title>
        <authorList>
            <person name="Hoffberg S.L."/>
            <person name="Troendle N.J."/>
            <person name="Glenn T.C."/>
            <person name="Mahmud O."/>
            <person name="Louha S."/>
            <person name="Chalopin D."/>
            <person name="Bennetzen J.L."/>
            <person name="Mauricio R."/>
        </authorList>
    </citation>
    <scope>NUCLEOTIDE SEQUENCE [LARGE SCALE GENOMIC DNA]</scope>
    <source>
        <strain evidence="6">NE01/NJP1002.9</strain>
        <tissue evidence="6">Muscle</tissue>
    </source>
</reference>
<dbReference type="InterPro" id="IPR000077">
    <property type="entry name" value="Ribosomal_eL39"/>
</dbReference>
<dbReference type="EMBL" id="NHOQ01002284">
    <property type="protein sequence ID" value="PWA18728.1"/>
    <property type="molecule type" value="Genomic_DNA"/>
</dbReference>
<organism evidence="6 7">
    <name type="scientific">Gambusia affinis</name>
    <name type="common">Western mosquitofish</name>
    <name type="synonym">Heterandria affinis</name>
    <dbReference type="NCBI Taxonomy" id="33528"/>
    <lineage>
        <taxon>Eukaryota</taxon>
        <taxon>Metazoa</taxon>
        <taxon>Chordata</taxon>
        <taxon>Craniata</taxon>
        <taxon>Vertebrata</taxon>
        <taxon>Euteleostomi</taxon>
        <taxon>Actinopterygii</taxon>
        <taxon>Neopterygii</taxon>
        <taxon>Teleostei</taxon>
        <taxon>Neoteleostei</taxon>
        <taxon>Acanthomorphata</taxon>
        <taxon>Ovalentaria</taxon>
        <taxon>Atherinomorphae</taxon>
        <taxon>Cyprinodontiformes</taxon>
        <taxon>Poeciliidae</taxon>
        <taxon>Poeciliinae</taxon>
        <taxon>Gambusia</taxon>
    </lineage>
</organism>
<name>A0A315V5T7_GAMAF</name>
<evidence type="ECO:0000256" key="4">
    <source>
        <dbReference type="ARBA" id="ARBA00035234"/>
    </source>
</evidence>
<keyword evidence="3" id="KW-0687">Ribonucleoprotein</keyword>
<dbReference type="PANTHER" id="PTHR19970:SF0">
    <property type="entry name" value="LARGE RIBOSOMAL SUBUNIT PROTEIN EL39"/>
    <property type="match status" value="1"/>
</dbReference>
<dbReference type="SUPFAM" id="SSF48662">
    <property type="entry name" value="Ribosomal protein L39e"/>
    <property type="match status" value="1"/>
</dbReference>